<keyword evidence="2" id="KW-1185">Reference proteome</keyword>
<proteinExistence type="predicted"/>
<evidence type="ECO:0000313" key="1">
    <source>
        <dbReference type="EMBL" id="GIX75212.1"/>
    </source>
</evidence>
<reference evidence="1 2" key="1">
    <citation type="submission" date="2021-06" db="EMBL/GenBank/DDBJ databases">
        <title>Caerostris darwini draft genome.</title>
        <authorList>
            <person name="Kono N."/>
            <person name="Arakawa K."/>
        </authorList>
    </citation>
    <scope>NUCLEOTIDE SEQUENCE [LARGE SCALE GENOMIC DNA]</scope>
</reference>
<dbReference type="EMBL" id="BPLQ01000810">
    <property type="protein sequence ID" value="GIX75212.1"/>
    <property type="molecule type" value="Genomic_DNA"/>
</dbReference>
<protein>
    <submittedName>
        <fullName evidence="1">Uncharacterized protein</fullName>
    </submittedName>
</protein>
<comment type="caution">
    <text evidence="1">The sequence shown here is derived from an EMBL/GenBank/DDBJ whole genome shotgun (WGS) entry which is preliminary data.</text>
</comment>
<organism evidence="1 2">
    <name type="scientific">Caerostris darwini</name>
    <dbReference type="NCBI Taxonomy" id="1538125"/>
    <lineage>
        <taxon>Eukaryota</taxon>
        <taxon>Metazoa</taxon>
        <taxon>Ecdysozoa</taxon>
        <taxon>Arthropoda</taxon>
        <taxon>Chelicerata</taxon>
        <taxon>Arachnida</taxon>
        <taxon>Araneae</taxon>
        <taxon>Araneomorphae</taxon>
        <taxon>Entelegynae</taxon>
        <taxon>Araneoidea</taxon>
        <taxon>Araneidae</taxon>
        <taxon>Caerostris</taxon>
    </lineage>
</organism>
<accession>A0AAV4MS63</accession>
<dbReference type="AlphaFoldDB" id="A0AAV4MS63"/>
<gene>
    <name evidence="1" type="ORF">CDAR_474911</name>
</gene>
<sequence>MNGLNWIARAENLQDATEPTPFQREFGVKPSLYNYLFPGVFPFIWNTHLQYTKAFMPITVIKSFGGLLQQHSVIGAPVESRKCQRDVEGERSHLPAMAVLLKGADEPVPLKTKVTQSVACSIIAVVFNYRSESNTSPEIRKQNLPFICGGGPFNFRFVSPPLSQH</sequence>
<dbReference type="Proteomes" id="UP001054837">
    <property type="component" value="Unassembled WGS sequence"/>
</dbReference>
<evidence type="ECO:0000313" key="2">
    <source>
        <dbReference type="Proteomes" id="UP001054837"/>
    </source>
</evidence>
<name>A0AAV4MS63_9ARAC</name>